<dbReference type="PROSITE" id="PS51340">
    <property type="entry name" value="MOSC"/>
    <property type="match status" value="1"/>
</dbReference>
<feature type="domain" description="MOSC" evidence="1">
    <location>
        <begin position="27"/>
        <end position="161"/>
    </location>
</feature>
<proteinExistence type="predicted"/>
<dbReference type="EMBL" id="CP001743">
    <property type="protein sequence ID" value="ADD28534.1"/>
    <property type="molecule type" value="Genomic_DNA"/>
</dbReference>
<dbReference type="PANTHER" id="PTHR30212:SF2">
    <property type="entry name" value="PROTEIN YIIM"/>
    <property type="match status" value="1"/>
</dbReference>
<dbReference type="STRING" id="504728.K649_13685"/>
<protein>
    <submittedName>
        <fullName evidence="2 3">MOSC domain-containing protein</fullName>
    </submittedName>
</protein>
<dbReference type="GO" id="GO:0030151">
    <property type="term" value="F:molybdenum ion binding"/>
    <property type="evidence" value="ECO:0007669"/>
    <property type="project" value="InterPro"/>
</dbReference>
<dbReference type="InterPro" id="IPR011037">
    <property type="entry name" value="Pyrv_Knase-like_insert_dom_sf"/>
</dbReference>
<dbReference type="RefSeq" id="WP_013014036.1">
    <property type="nucleotide sequence ID" value="NC_013946.1"/>
</dbReference>
<dbReference type="EMBL" id="CP005385">
    <property type="protein sequence ID" value="AGK06023.1"/>
    <property type="molecule type" value="Genomic_DNA"/>
</dbReference>
<evidence type="ECO:0000313" key="2">
    <source>
        <dbReference type="EMBL" id="ADD28534.1"/>
    </source>
</evidence>
<reference evidence="3" key="2">
    <citation type="submission" date="2013-04" db="EMBL/GenBank/DDBJ databases">
        <title>Non-Hybrid, Finished Microbial Genome Assemblies from Long-Read SMRT Sequencing Data.</title>
        <authorList>
            <person name="Klammer A."/>
            <person name="Drake J."/>
            <person name="Heiner C."/>
            <person name="Clum A."/>
            <person name="Copeland A."/>
            <person name="Huddleston J."/>
            <person name="Eichler E."/>
            <person name="Turner S.W."/>
        </authorList>
    </citation>
    <scope>NUCLEOTIDE SEQUENCE</scope>
    <source>
        <strain evidence="3">DSM 1279</strain>
    </source>
</reference>
<dbReference type="eggNOG" id="COG2258">
    <property type="taxonomic scope" value="Bacteria"/>
</dbReference>
<gene>
    <name evidence="2" type="ordered locus">Mrub_1774</name>
    <name evidence="3" type="ORF">K649_13685</name>
</gene>
<evidence type="ECO:0000313" key="5">
    <source>
        <dbReference type="Proteomes" id="UP000013026"/>
    </source>
</evidence>
<evidence type="ECO:0000259" key="1">
    <source>
        <dbReference type="PROSITE" id="PS51340"/>
    </source>
</evidence>
<dbReference type="KEGG" id="mre:K649_13685"/>
<reference evidence="2 4" key="1">
    <citation type="journal article" date="2010" name="Stand. Genomic Sci.">
        <title>Complete genome sequence of Meiothermus ruber type strain (21).</title>
        <authorList>
            <person name="Tindall B.J."/>
            <person name="Sikorski J."/>
            <person name="Lucas S."/>
            <person name="Goltsman E."/>
            <person name="Copeland A."/>
            <person name="Glavina Del Rio T."/>
            <person name="Nolan M."/>
            <person name="Tice H."/>
            <person name="Cheng J.F."/>
            <person name="Han C."/>
            <person name="Pitluck S."/>
            <person name="Liolios K."/>
            <person name="Ivanova N."/>
            <person name="Mavromatis K."/>
            <person name="Ovchinnikova G."/>
            <person name="Pati A."/>
            <person name="Fahnrich R."/>
            <person name="Goodwin L."/>
            <person name="Chen A."/>
            <person name="Palaniappan K."/>
            <person name="Land M."/>
            <person name="Hauser L."/>
            <person name="Chang Y.J."/>
            <person name="Jeffries C.D."/>
            <person name="Rohde M."/>
            <person name="Goker M."/>
            <person name="Woyke T."/>
            <person name="Bristow J."/>
            <person name="Eisen J.A."/>
            <person name="Markowitz V."/>
            <person name="Hugenholtz P."/>
            <person name="Kyrpides N.C."/>
            <person name="Klenk H.P."/>
            <person name="Lapidus A."/>
        </authorList>
    </citation>
    <scope>NUCLEOTIDE SEQUENCE [LARGE SCALE GENOMIC DNA]</scope>
    <source>
        <strain evidence="4">ATCC 35948 / DSM 1279 / VKM B-1258 / 21</strain>
        <strain evidence="2">DSM 1279</strain>
    </source>
</reference>
<evidence type="ECO:0000313" key="3">
    <source>
        <dbReference type="EMBL" id="AGK06023.1"/>
    </source>
</evidence>
<sequence length="209" mass="23189">MRLVSINLGRPEPLQIGPRPTTTGIYKNPVEAAQISTLGLVGDHVADQEHHGGPDQAVYVYNAQDYDWWMEQLGEALLPGTFGENLTFSSFGEEPVRIGDRFRVGEVLLEVTAPRIPCSTLAARMNDLEFVKKFRQAARPGFYARVLEAGRVQQGDPVQKIAAPTAFPTLADVFHLWYDKAPETARLRWILTAPLAERARAVLAARLPI</sequence>
<reference evidence="3 5" key="3">
    <citation type="submission" date="2013-04" db="EMBL/GenBank/DDBJ databases">
        <authorList>
            <person name="Chin J."/>
            <person name="Alexander D.H."/>
            <person name="Marks P."/>
            <person name="Korlach J."/>
            <person name="Clum A."/>
            <person name="Copeland A."/>
        </authorList>
    </citation>
    <scope>NUCLEOTIDE SEQUENCE [LARGE SCALE GENOMIC DNA]</scope>
    <source>
        <strain evidence="5">ATCC 35948 / DSM 1279 / VKM B-1258 / 21</strain>
        <strain evidence="3">DSM 1279</strain>
    </source>
</reference>
<dbReference type="Pfam" id="PF03473">
    <property type="entry name" value="MOSC"/>
    <property type="match status" value="1"/>
</dbReference>
<dbReference type="GO" id="GO:0003824">
    <property type="term" value="F:catalytic activity"/>
    <property type="evidence" value="ECO:0007669"/>
    <property type="project" value="InterPro"/>
</dbReference>
<dbReference type="InterPro" id="IPR052353">
    <property type="entry name" value="Benzoxazolinone_Detox_Enz"/>
</dbReference>
<evidence type="ECO:0000313" key="4">
    <source>
        <dbReference type="Proteomes" id="UP000006655"/>
    </source>
</evidence>
<dbReference type="Gene3D" id="2.40.33.20">
    <property type="entry name" value="PK beta-barrel domain-like"/>
    <property type="match status" value="1"/>
</dbReference>
<dbReference type="SUPFAM" id="SSF50800">
    <property type="entry name" value="PK beta-barrel domain-like"/>
    <property type="match status" value="1"/>
</dbReference>
<dbReference type="Proteomes" id="UP000013026">
    <property type="component" value="Chromosome"/>
</dbReference>
<dbReference type="PANTHER" id="PTHR30212">
    <property type="entry name" value="PROTEIN YIIM"/>
    <property type="match status" value="1"/>
</dbReference>
<dbReference type="AlphaFoldDB" id="D3PSV1"/>
<dbReference type="PATRIC" id="fig|504728.9.peg.2814"/>
<dbReference type="KEGG" id="mrb:Mrub_1774"/>
<accession>D3PSV1</accession>
<dbReference type="OrthoDB" id="9786134at2"/>
<organism evidence="3 5">
    <name type="scientific">Meiothermus ruber (strain ATCC 35948 / DSM 1279 / VKM B-1258 / 21)</name>
    <name type="common">Thermus ruber</name>
    <dbReference type="NCBI Taxonomy" id="504728"/>
    <lineage>
        <taxon>Bacteria</taxon>
        <taxon>Thermotogati</taxon>
        <taxon>Deinococcota</taxon>
        <taxon>Deinococci</taxon>
        <taxon>Thermales</taxon>
        <taxon>Thermaceae</taxon>
        <taxon>Meiothermus</taxon>
    </lineage>
</organism>
<keyword evidence="4" id="KW-1185">Reference proteome</keyword>
<name>D3PSV1_MEIRD</name>
<dbReference type="InterPro" id="IPR005302">
    <property type="entry name" value="MoCF_Sase_C"/>
</dbReference>
<dbReference type="Proteomes" id="UP000006655">
    <property type="component" value="Chromosome"/>
</dbReference>
<dbReference type="GO" id="GO:0030170">
    <property type="term" value="F:pyridoxal phosphate binding"/>
    <property type="evidence" value="ECO:0007669"/>
    <property type="project" value="InterPro"/>
</dbReference>